<feature type="domain" description="NF-X1-type" evidence="6">
    <location>
        <begin position="1652"/>
        <end position="1678"/>
    </location>
</feature>
<evidence type="ECO:0000256" key="4">
    <source>
        <dbReference type="ARBA" id="ARBA00022833"/>
    </source>
</evidence>
<keyword evidence="4" id="KW-0862">Zinc</keyword>
<feature type="domain" description="NF-X1-type" evidence="6">
    <location>
        <begin position="1757"/>
        <end position="1775"/>
    </location>
</feature>
<dbReference type="CDD" id="cd17936">
    <property type="entry name" value="EEXXEc_NFX1"/>
    <property type="match status" value="1"/>
</dbReference>
<reference evidence="7" key="1">
    <citation type="submission" date="2021-11" db="EMBL/GenBank/DDBJ databases">
        <authorList>
            <person name="Schell T."/>
        </authorList>
    </citation>
    <scope>NUCLEOTIDE SEQUENCE</scope>
    <source>
        <strain evidence="7">M5</strain>
    </source>
</reference>
<dbReference type="InterPro" id="IPR047187">
    <property type="entry name" value="SF1_C_Upf1"/>
</dbReference>
<evidence type="ECO:0000313" key="8">
    <source>
        <dbReference type="Proteomes" id="UP000789390"/>
    </source>
</evidence>
<feature type="domain" description="NF-X1-type" evidence="6">
    <location>
        <begin position="1682"/>
        <end position="1699"/>
    </location>
</feature>
<evidence type="ECO:0000256" key="3">
    <source>
        <dbReference type="ARBA" id="ARBA00022771"/>
    </source>
</evidence>
<dbReference type="InterPro" id="IPR045055">
    <property type="entry name" value="DNA2/NAM7-like"/>
</dbReference>
<dbReference type="SMART" id="SM00382">
    <property type="entry name" value="AAA"/>
    <property type="match status" value="1"/>
</dbReference>
<dbReference type="OrthoDB" id="2423195at2759"/>
<dbReference type="InterPro" id="IPR027417">
    <property type="entry name" value="P-loop_NTPase"/>
</dbReference>
<protein>
    <recommendedName>
        <fullName evidence="9">NFX1-type zinc finger-containing protein 1</fullName>
    </recommendedName>
</protein>
<gene>
    <name evidence="7" type="ORF">DGAL_LOCUS13964</name>
</gene>
<dbReference type="GO" id="GO:0031380">
    <property type="term" value="C:nuclear RNA-directed RNA polymerase complex"/>
    <property type="evidence" value="ECO:0007669"/>
    <property type="project" value="TreeGrafter"/>
</dbReference>
<name>A0A8J2W9V8_9CRUS</name>
<evidence type="ECO:0000256" key="2">
    <source>
        <dbReference type="ARBA" id="ARBA00022737"/>
    </source>
</evidence>
<dbReference type="InterPro" id="IPR057373">
    <property type="entry name" value="ZNFX1"/>
</dbReference>
<dbReference type="GO" id="GO:0004386">
    <property type="term" value="F:helicase activity"/>
    <property type="evidence" value="ECO:0007669"/>
    <property type="project" value="InterPro"/>
</dbReference>
<keyword evidence="1" id="KW-0479">Metal-binding</keyword>
<evidence type="ECO:0000313" key="7">
    <source>
        <dbReference type="EMBL" id="CAH0110398.1"/>
    </source>
</evidence>
<dbReference type="InterPro" id="IPR041679">
    <property type="entry name" value="DNA2/NAM7-like_C"/>
</dbReference>
<dbReference type="SUPFAM" id="SSF52540">
    <property type="entry name" value="P-loop containing nucleoside triphosphate hydrolases"/>
    <property type="match status" value="1"/>
</dbReference>
<dbReference type="Pfam" id="PF13086">
    <property type="entry name" value="AAA_11"/>
    <property type="match status" value="2"/>
</dbReference>
<proteinExistence type="predicted"/>
<dbReference type="PANTHER" id="PTHR10887">
    <property type="entry name" value="DNA2/NAM7 HELICASE FAMILY"/>
    <property type="match status" value="1"/>
</dbReference>
<dbReference type="CDD" id="cd18808">
    <property type="entry name" value="SF1_C_Upf1"/>
    <property type="match status" value="1"/>
</dbReference>
<dbReference type="Pfam" id="PF25396">
    <property type="entry name" value="ZNFX1"/>
    <property type="match status" value="1"/>
</dbReference>
<keyword evidence="8" id="KW-1185">Reference proteome</keyword>
<evidence type="ECO:0008006" key="9">
    <source>
        <dbReference type="Google" id="ProtNLM"/>
    </source>
</evidence>
<dbReference type="SMART" id="SM00438">
    <property type="entry name" value="ZnF_NFX"/>
    <property type="match status" value="7"/>
</dbReference>
<dbReference type="Gene3D" id="3.40.50.300">
    <property type="entry name" value="P-loop containing nucleotide triphosphate hydrolases"/>
    <property type="match status" value="3"/>
</dbReference>
<dbReference type="InterPro" id="IPR003593">
    <property type="entry name" value="AAA+_ATPase"/>
</dbReference>
<dbReference type="InterPro" id="IPR000967">
    <property type="entry name" value="Znf_NFX1"/>
</dbReference>
<dbReference type="InterPro" id="IPR041677">
    <property type="entry name" value="DNA2/NAM7_AAA_11"/>
</dbReference>
<feature type="domain" description="AAA+ ATPase" evidence="5">
    <location>
        <begin position="284"/>
        <end position="772"/>
    </location>
</feature>
<dbReference type="GO" id="GO:0008270">
    <property type="term" value="F:zinc ion binding"/>
    <property type="evidence" value="ECO:0007669"/>
    <property type="project" value="UniProtKB-KW"/>
</dbReference>
<feature type="domain" description="NF-X1-type" evidence="6">
    <location>
        <begin position="1013"/>
        <end position="1033"/>
    </location>
</feature>
<evidence type="ECO:0000259" key="6">
    <source>
        <dbReference type="SMART" id="SM00438"/>
    </source>
</evidence>
<feature type="domain" description="NF-X1-type" evidence="6">
    <location>
        <begin position="1584"/>
        <end position="1603"/>
    </location>
</feature>
<organism evidence="7 8">
    <name type="scientific">Daphnia galeata</name>
    <dbReference type="NCBI Taxonomy" id="27404"/>
    <lineage>
        <taxon>Eukaryota</taxon>
        <taxon>Metazoa</taxon>
        <taxon>Ecdysozoa</taxon>
        <taxon>Arthropoda</taxon>
        <taxon>Crustacea</taxon>
        <taxon>Branchiopoda</taxon>
        <taxon>Diplostraca</taxon>
        <taxon>Cladocera</taxon>
        <taxon>Anomopoda</taxon>
        <taxon>Daphniidae</taxon>
        <taxon>Daphnia</taxon>
    </lineage>
</organism>
<dbReference type="EMBL" id="CAKKLH010000303">
    <property type="protein sequence ID" value="CAH0110398.1"/>
    <property type="molecule type" value="Genomic_DNA"/>
</dbReference>
<dbReference type="Pfam" id="PF13087">
    <property type="entry name" value="AAA_12"/>
    <property type="match status" value="1"/>
</dbReference>
<feature type="domain" description="NF-X1-type" evidence="6">
    <location>
        <begin position="1734"/>
        <end position="1753"/>
    </location>
</feature>
<feature type="domain" description="NF-X1-type" evidence="6">
    <location>
        <begin position="1384"/>
        <end position="1403"/>
    </location>
</feature>
<keyword evidence="3" id="KW-0863">Zinc-finger</keyword>
<dbReference type="FunFam" id="3.40.50.300:FF:001366">
    <property type="entry name" value="ATP binding protein, putative"/>
    <property type="match status" value="1"/>
</dbReference>
<keyword evidence="2" id="KW-0677">Repeat</keyword>
<dbReference type="Proteomes" id="UP000789390">
    <property type="component" value="Unassembled WGS sequence"/>
</dbReference>
<evidence type="ECO:0000256" key="1">
    <source>
        <dbReference type="ARBA" id="ARBA00022723"/>
    </source>
</evidence>
<sequence length="2096" mass="241693">MSSNIDPLMVLEETPDDIADWNIVPNQDDIFWSGQVYLRPNFIHRFYPDLKTYQDVQFRLLMEDFMRPLRQGMVKFLSEQYRQLGPRSVRELRIYENVRPSQFLQNSYFVPERETSWRLFSVEFQRLPRVNWNTSRRLIHGSLVCLRDRRNNELLIASVAISTPEELAAGRLILALETPFVPMDFNEKEYDMLESTVFFEPYRAVLQVIQNFTENSFPMMEYFLGWTTKLTPPLYLEKHSAYVLRNLNDTTTTIQNLMHFSEWPNSEQLGLDERQYEALQIALTSRVALIQGPPGTGKTFLALRILRSLLDNKHLWQGRDGGTENSISYLKSTFKEGDSWYLKNKMFWKKQGGNWLDERAPVVVICLTNHALDQFLAGIVGTTNRIIRIGGQSKSATLENFSLRKIKSNVQMTQNNGPYCDSNYLYYDYKLKELRAKIEVHIQSKNRNTQQEVLKVGELKRRNIISAEMCEVFEQAERRQEKQKKKRNREDNILKWWLGWSNHRQLLKVLRETRMEHNKRSQMTKKIAAVMEENIVENLQEDMEGPYRNVDDIIEETIDDEDYREEIRLAKQEANLEIMDNNSIENNGDIRLRLDTAVNEEDKSLMSFAKNQIQQMQYIRDLLMDEENDIFQEDDFSADRIMTMPLSQRWMLFGQWKRSYENIINEELQEFKGKIKEYNQLKGEALAALCRTADVIGMTTTGAAKNRLLLESLKAKIVIVEEAAEVLESHIVCSLTPDCQHLIMIGDHQQLRPSVNVHQLATKYHLDVSLFERLIIGGMKAVRLGVQHRMRPEIARLIVPAVYAQLENHSSVYSHPHVPGMMHDVFFYHHTHPEKEDGSSFYNEHEVAMALQLALYLVRNKHVLAHRITILATYTAQLHQLLNSRRRLMKELTQVRMTVVDNFQGEENDVIILSLVRNNKRKSVGFLRIDNRICVALSRARNGLYILGNMHILVAASPLWTHMKNVLMENGEIGEEIPLRCNRNHQTIYKVNRPDGFPIGNFCRELCGAELLCGHACKLVCHKDGSHTKKCQEKVIKQLLCGHTQLVPCSTPIFKALCQEPVMVTKEPCMHEIQIRCCKLGNHVKEIPCTSLVFKNLPCGHIKEIPCFMPPDELDDTNACTVKIEYSLECSHVTKITCGMSETNRMLLYATCKEMVHKRLLCGHSKWMKCNVDPAEFECGISDERKLDCGHISKFICPGKPIVIPCLAMVDRQMPGCGHKQKSICSKPIERCHQEIVRHLDCGHDVKCLCWDKNPICTTVVKKVLMCDHLKPVRCIDGIDSVVCDELVEVLHPLCSHVQLVPCSVATDEIQLRSFKCTAEPLKMLECGHELRLPCAQDVDKSITCNTMVNYTLPCHHMVIILCGTSETKAKEKCKIKCGALLDCDHYCSLRCHDQSKAHTCTETISKNLKCGHKKDLPCFRVPEKEICFTPVSLQLACGHMWNTTCDNVSSVDDNICRVPIKKKLPCGHLAMLECCIPTEKIVCKEPMDHKLGCRHSVPTKCGVPLKDKLKLTCPIEEEKKLPCGHVYLLKCGSKEASKTLKSLYCRVMVEKKIPKCGHKVKAECGKKLSKNDCISMCEKTLDCGHPCPLPCREPCTTNSCQQEVELESAYLPCGHSLKGKCCLRYADQDIIQAKVMEVKQCPSSCQHRLLCDHRCSAKCHECQTNRFHSVCVKRCNKILICGHKCEDKCAKVCPPCKKPCNYRCFHQKCTQSCGDDCTICLKNCEWKCPHVQCRHSCHEFCNREPCNEPCPKTFNCGHFCIGLCGEMCPPKCPICSKIKIPNFRKKARYIYLECEHYVEVGKMDEWMNENYESEDTPAHKIWCPSCPQCEKPIQLCFRYGDKIKAFYMDLISIKWEFINDGTIRTTQEWQAKIDKACDKWIEAEMLENQLIKFTFSQLKSQFSSTFNNDQCWDLLYRIQLTSLMFCLANDAKRTYETSYNGQTVKFTLAESSREYLVSKVTMGFNYIKKHANSGFGYYLDLHKVINRFDLHRQFFVVEALSTRLPPSSVINQTQLDRAAHLFNGKWTDAEERNLLEWLCRVSNMYNVTLTSSAVKKKLIQRLDMSSEMWFKCALPTCEAVFSRTRYSQCPECLDA</sequence>
<accession>A0A8J2W9V8</accession>
<dbReference type="PANTHER" id="PTHR10887:SF341">
    <property type="entry name" value="NFX1-TYPE ZINC FINGER-CONTAINING PROTEIN 1"/>
    <property type="match status" value="1"/>
</dbReference>
<comment type="caution">
    <text evidence="7">The sequence shown here is derived from an EMBL/GenBank/DDBJ whole genome shotgun (WGS) entry which is preliminary data.</text>
</comment>
<evidence type="ECO:0000259" key="5">
    <source>
        <dbReference type="SMART" id="SM00382"/>
    </source>
</evidence>
<dbReference type="GO" id="GO:0031048">
    <property type="term" value="P:regulatory ncRNA-mediated heterochromatin formation"/>
    <property type="evidence" value="ECO:0007669"/>
    <property type="project" value="TreeGrafter"/>
</dbReference>